<reference evidence="1" key="1">
    <citation type="submission" date="2025-08" db="UniProtKB">
        <authorList>
            <consortium name="Ensembl"/>
        </authorList>
    </citation>
    <scope>IDENTIFICATION</scope>
</reference>
<sequence>MIFGFFTLSGTYRDLTPLVLLYGDGDAVHLHLHLSYVRVGGAPAVIVTLRHREGLQAVQGPAGLRQRVRAGALEVVVKAVEGEVMRVTPRPAGGAVGWDTTAHVLTRVWR</sequence>
<proteinExistence type="predicted"/>
<dbReference type="Ensembl" id="ENSAMXT00005005518.1">
    <property type="protein sequence ID" value="ENSAMXP00005004815.1"/>
    <property type="gene ID" value="ENSAMXG00005003020.1"/>
</dbReference>
<accession>A0A8B9GZG5</accession>
<organism evidence="1 2">
    <name type="scientific">Astyanax mexicanus</name>
    <name type="common">Blind cave fish</name>
    <name type="synonym">Astyanax fasciatus mexicanus</name>
    <dbReference type="NCBI Taxonomy" id="7994"/>
    <lineage>
        <taxon>Eukaryota</taxon>
        <taxon>Metazoa</taxon>
        <taxon>Chordata</taxon>
        <taxon>Craniata</taxon>
        <taxon>Vertebrata</taxon>
        <taxon>Euteleostomi</taxon>
        <taxon>Actinopterygii</taxon>
        <taxon>Neopterygii</taxon>
        <taxon>Teleostei</taxon>
        <taxon>Ostariophysi</taxon>
        <taxon>Characiformes</taxon>
        <taxon>Characoidei</taxon>
        <taxon>Acestrorhamphidae</taxon>
        <taxon>Acestrorhamphinae</taxon>
        <taxon>Astyanax</taxon>
    </lineage>
</organism>
<evidence type="ECO:0000313" key="2">
    <source>
        <dbReference type="Proteomes" id="UP000694621"/>
    </source>
</evidence>
<protein>
    <submittedName>
        <fullName evidence="1">Uncharacterized protein</fullName>
    </submittedName>
</protein>
<dbReference type="AlphaFoldDB" id="A0A8B9GZG5"/>
<dbReference type="Proteomes" id="UP000694621">
    <property type="component" value="Unplaced"/>
</dbReference>
<evidence type="ECO:0000313" key="1">
    <source>
        <dbReference type="Ensembl" id="ENSAMXP00005004815.1"/>
    </source>
</evidence>
<name>A0A8B9GZG5_ASTMX</name>